<dbReference type="EMBL" id="JAIWYP010000005">
    <property type="protein sequence ID" value="KAH3818085.1"/>
    <property type="molecule type" value="Genomic_DNA"/>
</dbReference>
<proteinExistence type="predicted"/>
<evidence type="ECO:0000313" key="1">
    <source>
        <dbReference type="EMBL" id="KAH3818085.1"/>
    </source>
</evidence>
<dbReference type="Proteomes" id="UP000828390">
    <property type="component" value="Unassembled WGS sequence"/>
</dbReference>
<accession>A0A9D4GMT5</accession>
<sequence length="60" mass="6746">MVEIECACLHPSSSGLKLCAGFLANLEIRENLEKDFHLFQPGKSQGVWEKFLKLVKNQGI</sequence>
<protein>
    <submittedName>
        <fullName evidence="1">Uncharacterized protein</fullName>
    </submittedName>
</protein>
<reference evidence="1" key="2">
    <citation type="submission" date="2020-11" db="EMBL/GenBank/DDBJ databases">
        <authorList>
            <person name="McCartney M.A."/>
            <person name="Auch B."/>
            <person name="Kono T."/>
            <person name="Mallez S."/>
            <person name="Becker A."/>
            <person name="Gohl D.M."/>
            <person name="Silverstein K.A.T."/>
            <person name="Koren S."/>
            <person name="Bechman K.B."/>
            <person name="Herman A."/>
            <person name="Abrahante J.E."/>
            <person name="Garbe J."/>
        </authorList>
    </citation>
    <scope>NUCLEOTIDE SEQUENCE</scope>
    <source>
        <strain evidence="1">Duluth1</strain>
        <tissue evidence="1">Whole animal</tissue>
    </source>
</reference>
<keyword evidence="2" id="KW-1185">Reference proteome</keyword>
<dbReference type="AlphaFoldDB" id="A0A9D4GMT5"/>
<comment type="caution">
    <text evidence="1">The sequence shown here is derived from an EMBL/GenBank/DDBJ whole genome shotgun (WGS) entry which is preliminary data.</text>
</comment>
<name>A0A9D4GMT5_DREPO</name>
<gene>
    <name evidence="1" type="ORF">DPMN_119681</name>
</gene>
<organism evidence="1 2">
    <name type="scientific">Dreissena polymorpha</name>
    <name type="common">Zebra mussel</name>
    <name type="synonym">Mytilus polymorpha</name>
    <dbReference type="NCBI Taxonomy" id="45954"/>
    <lineage>
        <taxon>Eukaryota</taxon>
        <taxon>Metazoa</taxon>
        <taxon>Spiralia</taxon>
        <taxon>Lophotrochozoa</taxon>
        <taxon>Mollusca</taxon>
        <taxon>Bivalvia</taxon>
        <taxon>Autobranchia</taxon>
        <taxon>Heteroconchia</taxon>
        <taxon>Euheterodonta</taxon>
        <taxon>Imparidentia</taxon>
        <taxon>Neoheterodontei</taxon>
        <taxon>Myida</taxon>
        <taxon>Dreissenoidea</taxon>
        <taxon>Dreissenidae</taxon>
        <taxon>Dreissena</taxon>
    </lineage>
</organism>
<reference evidence="1" key="1">
    <citation type="journal article" date="2019" name="bioRxiv">
        <title>The Genome of the Zebra Mussel, Dreissena polymorpha: A Resource for Invasive Species Research.</title>
        <authorList>
            <person name="McCartney M.A."/>
            <person name="Auch B."/>
            <person name="Kono T."/>
            <person name="Mallez S."/>
            <person name="Zhang Y."/>
            <person name="Obille A."/>
            <person name="Becker A."/>
            <person name="Abrahante J.E."/>
            <person name="Garbe J."/>
            <person name="Badalamenti J.P."/>
            <person name="Herman A."/>
            <person name="Mangelson H."/>
            <person name="Liachko I."/>
            <person name="Sullivan S."/>
            <person name="Sone E.D."/>
            <person name="Koren S."/>
            <person name="Silverstein K.A.T."/>
            <person name="Beckman K.B."/>
            <person name="Gohl D.M."/>
        </authorList>
    </citation>
    <scope>NUCLEOTIDE SEQUENCE</scope>
    <source>
        <strain evidence="1">Duluth1</strain>
        <tissue evidence="1">Whole animal</tissue>
    </source>
</reference>
<evidence type="ECO:0000313" key="2">
    <source>
        <dbReference type="Proteomes" id="UP000828390"/>
    </source>
</evidence>